<keyword evidence="10" id="KW-0808">Transferase</keyword>
<comment type="subcellular location">
    <subcellularLocation>
        <location evidence="1">Membrane</location>
        <topology evidence="1">Single-pass membrane protein</topology>
    </subcellularLocation>
</comment>
<feature type="compositionally biased region" description="Low complexity" evidence="7">
    <location>
        <begin position="904"/>
        <end position="918"/>
    </location>
</feature>
<keyword evidence="10" id="KW-0418">Kinase</keyword>
<dbReference type="SMART" id="SM00365">
    <property type="entry name" value="LRR_SD22"/>
    <property type="match status" value="5"/>
</dbReference>
<dbReference type="Pfam" id="PF00560">
    <property type="entry name" value="LRR_1"/>
    <property type="match status" value="5"/>
</dbReference>
<reference evidence="10 11" key="1">
    <citation type="submission" date="2019-04" db="EMBL/GenBank/DDBJ databases">
        <title>An improved genome assembly and genetic linkage map for asparagus bean, Vigna unguiculata ssp. sesquipedialis.</title>
        <authorList>
            <person name="Xia Q."/>
            <person name="Zhang R."/>
            <person name="Dong Y."/>
        </authorList>
    </citation>
    <scope>NUCLEOTIDE SEQUENCE [LARGE SCALE GENOMIC DNA]</scope>
    <source>
        <tissue evidence="10">Leaf</tissue>
    </source>
</reference>
<evidence type="ECO:0000256" key="2">
    <source>
        <dbReference type="ARBA" id="ARBA00022614"/>
    </source>
</evidence>
<evidence type="ECO:0000256" key="7">
    <source>
        <dbReference type="SAM" id="MobiDB-lite"/>
    </source>
</evidence>
<dbReference type="Pfam" id="PF08263">
    <property type="entry name" value="LRRNT_2"/>
    <property type="match status" value="1"/>
</dbReference>
<organism evidence="10 11">
    <name type="scientific">Vigna unguiculata</name>
    <name type="common">Cowpea</name>
    <dbReference type="NCBI Taxonomy" id="3917"/>
    <lineage>
        <taxon>Eukaryota</taxon>
        <taxon>Viridiplantae</taxon>
        <taxon>Streptophyta</taxon>
        <taxon>Embryophyta</taxon>
        <taxon>Tracheophyta</taxon>
        <taxon>Spermatophyta</taxon>
        <taxon>Magnoliopsida</taxon>
        <taxon>eudicotyledons</taxon>
        <taxon>Gunneridae</taxon>
        <taxon>Pentapetalae</taxon>
        <taxon>rosids</taxon>
        <taxon>fabids</taxon>
        <taxon>Fabales</taxon>
        <taxon>Fabaceae</taxon>
        <taxon>Papilionoideae</taxon>
        <taxon>50 kb inversion clade</taxon>
        <taxon>NPAAA clade</taxon>
        <taxon>indigoferoid/millettioid clade</taxon>
        <taxon>Phaseoleae</taxon>
        <taxon>Vigna</taxon>
    </lineage>
</organism>
<name>A0A4D6MPK8_VIGUN</name>
<dbReference type="SUPFAM" id="SSF52058">
    <property type="entry name" value="L domain-like"/>
    <property type="match status" value="1"/>
</dbReference>
<dbReference type="AlphaFoldDB" id="A0A4D6MPK8"/>
<dbReference type="InterPro" id="IPR032675">
    <property type="entry name" value="LRR_dom_sf"/>
</dbReference>
<protein>
    <submittedName>
        <fullName evidence="10">LRR receptor-like serine/threonine-protein kinase FLS2</fullName>
    </submittedName>
</protein>
<feature type="region of interest" description="Disordered" evidence="7">
    <location>
        <begin position="883"/>
        <end position="968"/>
    </location>
</feature>
<keyword evidence="3" id="KW-0812">Transmembrane</keyword>
<dbReference type="SMART" id="SM00369">
    <property type="entry name" value="LRR_TYP"/>
    <property type="match status" value="6"/>
</dbReference>
<evidence type="ECO:0000256" key="8">
    <source>
        <dbReference type="SAM" id="SignalP"/>
    </source>
</evidence>
<dbReference type="SUPFAM" id="SSF52047">
    <property type="entry name" value="RNI-like"/>
    <property type="match status" value="2"/>
</dbReference>
<dbReference type="GO" id="GO:0016301">
    <property type="term" value="F:kinase activity"/>
    <property type="evidence" value="ECO:0007669"/>
    <property type="project" value="UniProtKB-KW"/>
</dbReference>
<evidence type="ECO:0000256" key="3">
    <source>
        <dbReference type="ARBA" id="ARBA00022692"/>
    </source>
</evidence>
<evidence type="ECO:0000256" key="5">
    <source>
        <dbReference type="ARBA" id="ARBA00022989"/>
    </source>
</evidence>
<evidence type="ECO:0000259" key="9">
    <source>
        <dbReference type="Pfam" id="PF08263"/>
    </source>
</evidence>
<dbReference type="FunFam" id="3.80.10.10:FF:000095">
    <property type="entry name" value="LRR receptor-like serine/threonine-protein kinase GSO1"/>
    <property type="match status" value="2"/>
</dbReference>
<accession>A0A4D6MPK8</accession>
<dbReference type="InterPro" id="IPR013210">
    <property type="entry name" value="LRR_N_plant-typ"/>
</dbReference>
<feature type="signal peptide" evidence="8">
    <location>
        <begin position="1"/>
        <end position="20"/>
    </location>
</feature>
<dbReference type="PANTHER" id="PTHR48057:SF18">
    <property type="entry name" value="REPEAT RECEPTOR-LIKE PROTEIN KINASE FAMILY PROTEIN, PUTATIVE-RELATED"/>
    <property type="match status" value="1"/>
</dbReference>
<feature type="chain" id="PRO_5020024579" evidence="8">
    <location>
        <begin position="21"/>
        <end position="1141"/>
    </location>
</feature>
<dbReference type="Pfam" id="PF13855">
    <property type="entry name" value="LRR_8"/>
    <property type="match status" value="3"/>
</dbReference>
<keyword evidence="11" id="KW-1185">Reference proteome</keyword>
<dbReference type="Proteomes" id="UP000501690">
    <property type="component" value="Linkage Group LG8"/>
</dbReference>
<feature type="region of interest" description="Disordered" evidence="7">
    <location>
        <begin position="1103"/>
        <end position="1141"/>
    </location>
</feature>
<proteinExistence type="predicted"/>
<dbReference type="InterPro" id="IPR052595">
    <property type="entry name" value="LRRC69/RLP"/>
</dbReference>
<evidence type="ECO:0000256" key="6">
    <source>
        <dbReference type="ARBA" id="ARBA00023136"/>
    </source>
</evidence>
<keyword evidence="6" id="KW-0472">Membrane</keyword>
<evidence type="ECO:0000313" key="10">
    <source>
        <dbReference type="EMBL" id="QCE03480.1"/>
    </source>
</evidence>
<dbReference type="InterPro" id="IPR001611">
    <property type="entry name" value="Leu-rich_rpt"/>
</dbReference>
<dbReference type="PANTHER" id="PTHR48057">
    <property type="entry name" value="LEUCINE-RICH REPEAT SERINE/THREONINE-PROTEIN KINASE 1"/>
    <property type="match status" value="1"/>
</dbReference>
<evidence type="ECO:0000313" key="11">
    <source>
        <dbReference type="Proteomes" id="UP000501690"/>
    </source>
</evidence>
<evidence type="ECO:0000256" key="4">
    <source>
        <dbReference type="ARBA" id="ARBA00022737"/>
    </source>
</evidence>
<evidence type="ECO:0000256" key="1">
    <source>
        <dbReference type="ARBA" id="ARBA00004167"/>
    </source>
</evidence>
<keyword evidence="2" id="KW-0433">Leucine-rich repeat</keyword>
<feature type="domain" description="Leucine-rich repeat-containing N-terminal plant-type" evidence="9">
    <location>
        <begin position="31"/>
        <end position="73"/>
    </location>
</feature>
<keyword evidence="8" id="KW-0732">Signal</keyword>
<dbReference type="Gene3D" id="3.80.10.10">
    <property type="entry name" value="Ribonuclease Inhibitor"/>
    <property type="match status" value="5"/>
</dbReference>
<dbReference type="GO" id="GO:0016020">
    <property type="term" value="C:membrane"/>
    <property type="evidence" value="ECO:0007669"/>
    <property type="project" value="UniProtKB-SubCell"/>
</dbReference>
<dbReference type="InterPro" id="IPR003591">
    <property type="entry name" value="Leu-rich_rpt_typical-subtyp"/>
</dbReference>
<keyword evidence="5" id="KW-1133">Transmembrane helix</keyword>
<sequence length="1141" mass="125799">MRTELVSALVVMSLFWLCLSNNLFVVSGLCHDDQRSLLLQLKNNLTFTFQRSTKLKSWNLTNDCCGWIGVSCDKKGHVTALDLSRETITGGIDDSSSLFSLQHLRILNLADNNLHSVIPSAFKRMENLTYLNLSYAGFVGQIPIEISQMIRLITLDLSCFPNFGLKLQNPDLRKLVQNLTSIRQLYLDGVTISAAGHEWSSVLMSLHDLQEVRMSDCDLSGPLDPSLSRHESLSVILLEGNNLSSAVPETFADFKFLTILSLFDCQLTGTFPQKIFNIGTLLAVDVAWNHNLQGFFPDFPLGSLHTLIVSNTRFSGAFPRSFGNMRNLSHLDFSYCQFNGTIPNSLSNLTELTFLVLSYNNFTGQIPSFNMANKLTVLDLSYNGLSGSIPSSYFEGLNNLVSIYLCFNSISGSIPSSLFTLPQLKTIMLSNNRFFQLDEFTNVSSSKLTNLDLSSNNISGPFPKSIYQLSGLVLLVLSSNKLNGTMHLNKPSEFRNLALLDLSYNNLSVEGNVTNDDTSYFPSIEDLQLVSCNLNRFPGFLRNHSEINYLDLSDNHIHGIIPNWIWKLPLAELDISHNLLTYSEGPLRNFSSNLNILDLHDNEIQGQIPFIPTDMEYLDFSRNTFRGGIPDSLCNASSLCLLDLSDNNISGTIPSCLLEMGRNLEVLNLRKNNVMGPVPGKISSDCSLMTLDLHQNKLDGKIPKSLSNCTSLQVLDLGQNKIRDVFPCLLKDISTLLVLVLRENNLYGHIGCPNTNATWPVLQILDLAINNFSGKLPQTVFTRWEATVSHENQPAYTCGTGTDFWPWNDFWSTLVLEAMEDMGSKFTNPSSAPHHQRLSLSASTSLPHNLPHAVTGARAPPPRILPRRRLRWPQLWPRTTSASLSLCKDEPPPQSSTRCHRRPSPAAANPSASATSNTMAHTPRPSLAAKERQAAASQVGMAAPAEMEGEKVAETSSGTGGDEGRESRGDGVILGCSTLLQFVFWFECRMIKHAGTFTILRAATVFPLLGFTPSLEPAYVYSSTSVPQLSNLPLEFRVPLLETQPALSPFPGETRARIGNFAQASRIRLGESGRGLPKLFSRKVAQATCSSFLASEPLAQARGVSPKRDPAVVPGSCFEPSPGRRGTRLSETFSPERGPSA</sequence>
<dbReference type="EMBL" id="CP039352">
    <property type="protein sequence ID" value="QCE03480.1"/>
    <property type="molecule type" value="Genomic_DNA"/>
</dbReference>
<gene>
    <name evidence="10" type="ORF">DEO72_LG8g1504</name>
</gene>
<keyword evidence="10" id="KW-0675">Receptor</keyword>
<feature type="region of interest" description="Disordered" evidence="7">
    <location>
        <begin position="845"/>
        <end position="866"/>
    </location>
</feature>
<keyword evidence="4" id="KW-0677">Repeat</keyword>